<evidence type="ECO:0000313" key="4">
    <source>
        <dbReference type="Proteomes" id="UP000662200"/>
    </source>
</evidence>
<protein>
    <submittedName>
        <fullName evidence="3">Uncharacterized protein</fullName>
    </submittedName>
</protein>
<dbReference type="AlphaFoldDB" id="A0A8J3BL27"/>
<feature type="region of interest" description="Disordered" evidence="1">
    <location>
        <begin position="1"/>
        <end position="40"/>
    </location>
</feature>
<evidence type="ECO:0000313" key="3">
    <source>
        <dbReference type="EMBL" id="GGK16787.1"/>
    </source>
</evidence>
<evidence type="ECO:0000256" key="1">
    <source>
        <dbReference type="SAM" id="MobiDB-lite"/>
    </source>
</evidence>
<proteinExistence type="predicted"/>
<feature type="transmembrane region" description="Helical" evidence="2">
    <location>
        <begin position="105"/>
        <end position="124"/>
    </location>
</feature>
<keyword evidence="2" id="KW-0812">Transmembrane</keyword>
<organism evidence="3 4">
    <name type="scientific">Pilimelia terevasa</name>
    <dbReference type="NCBI Taxonomy" id="53372"/>
    <lineage>
        <taxon>Bacteria</taxon>
        <taxon>Bacillati</taxon>
        <taxon>Actinomycetota</taxon>
        <taxon>Actinomycetes</taxon>
        <taxon>Micromonosporales</taxon>
        <taxon>Micromonosporaceae</taxon>
        <taxon>Pilimelia</taxon>
    </lineage>
</organism>
<keyword evidence="2" id="KW-1133">Transmembrane helix</keyword>
<dbReference type="RefSeq" id="WP_189112691.1">
    <property type="nucleotide sequence ID" value="NZ_BMQC01000002.1"/>
</dbReference>
<feature type="transmembrane region" description="Helical" evidence="2">
    <location>
        <begin position="130"/>
        <end position="153"/>
    </location>
</feature>
<keyword evidence="2" id="KW-0472">Membrane</keyword>
<name>A0A8J3BL27_9ACTN</name>
<reference evidence="3" key="2">
    <citation type="submission" date="2020-09" db="EMBL/GenBank/DDBJ databases">
        <authorList>
            <person name="Sun Q."/>
            <person name="Ohkuma M."/>
        </authorList>
    </citation>
    <scope>NUCLEOTIDE SEQUENCE</scope>
    <source>
        <strain evidence="3">JCM 3091</strain>
    </source>
</reference>
<evidence type="ECO:0000256" key="2">
    <source>
        <dbReference type="SAM" id="Phobius"/>
    </source>
</evidence>
<feature type="transmembrane region" description="Helical" evidence="2">
    <location>
        <begin position="74"/>
        <end position="93"/>
    </location>
</feature>
<gene>
    <name evidence="3" type="ORF">GCM10010124_06730</name>
</gene>
<sequence length="174" mass="17524">MSDPTAPPDPAADGARGAEDADPAGSDGEGGPAAPPGRWREPADRALRVAGVLVTVALAVLTGVLELVLVPLRIGGVPAFLCVVLAVVVNYRLPRFADLATGARWPALVGFGAWLLLMLAGAGRTSEGDVLVHGGVGIMVNIGGSLAFGVAMYRLMVSSDTRAGRPAPAAPDPA</sequence>
<keyword evidence="4" id="KW-1185">Reference proteome</keyword>
<accession>A0A8J3BL27</accession>
<reference evidence="3" key="1">
    <citation type="journal article" date="2014" name="Int. J. Syst. Evol. Microbiol.">
        <title>Complete genome sequence of Corynebacterium casei LMG S-19264T (=DSM 44701T), isolated from a smear-ripened cheese.</title>
        <authorList>
            <consortium name="US DOE Joint Genome Institute (JGI-PGF)"/>
            <person name="Walter F."/>
            <person name="Albersmeier A."/>
            <person name="Kalinowski J."/>
            <person name="Ruckert C."/>
        </authorList>
    </citation>
    <scope>NUCLEOTIDE SEQUENCE</scope>
    <source>
        <strain evidence="3">JCM 3091</strain>
    </source>
</reference>
<comment type="caution">
    <text evidence="3">The sequence shown here is derived from an EMBL/GenBank/DDBJ whole genome shotgun (WGS) entry which is preliminary data.</text>
</comment>
<dbReference type="EMBL" id="BMQC01000002">
    <property type="protein sequence ID" value="GGK16787.1"/>
    <property type="molecule type" value="Genomic_DNA"/>
</dbReference>
<feature type="transmembrane region" description="Helical" evidence="2">
    <location>
        <begin position="46"/>
        <end position="68"/>
    </location>
</feature>
<feature type="compositionally biased region" description="Pro residues" evidence="1">
    <location>
        <begin position="1"/>
        <end position="10"/>
    </location>
</feature>
<dbReference type="Proteomes" id="UP000662200">
    <property type="component" value="Unassembled WGS sequence"/>
</dbReference>